<protein>
    <recommendedName>
        <fullName evidence="3">Ig-like domain-containing protein</fullName>
    </recommendedName>
</protein>
<evidence type="ECO:0000256" key="2">
    <source>
        <dbReference type="SAM" id="SignalP"/>
    </source>
</evidence>
<dbReference type="Proteomes" id="UP001187315">
    <property type="component" value="Unassembled WGS sequence"/>
</dbReference>
<keyword evidence="5" id="KW-1185">Reference proteome</keyword>
<feature type="compositionally biased region" description="Basic and acidic residues" evidence="1">
    <location>
        <begin position="285"/>
        <end position="302"/>
    </location>
</feature>
<feature type="chain" id="PRO_5041661929" description="Ig-like domain-containing protein" evidence="2">
    <location>
        <begin position="24"/>
        <end position="376"/>
    </location>
</feature>
<accession>A0AA88MZ03</accession>
<dbReference type="InterPro" id="IPR003599">
    <property type="entry name" value="Ig_sub"/>
</dbReference>
<dbReference type="InterPro" id="IPR013783">
    <property type="entry name" value="Ig-like_fold"/>
</dbReference>
<reference evidence="4" key="1">
    <citation type="submission" date="2023-08" db="EMBL/GenBank/DDBJ databases">
        <title>Pelteobagrus vachellii genome.</title>
        <authorList>
            <person name="Liu H."/>
        </authorList>
    </citation>
    <scope>NUCLEOTIDE SEQUENCE</scope>
    <source>
        <strain evidence="4">PRFRI_2022a</strain>
        <tissue evidence="4">Muscle</tissue>
    </source>
</reference>
<dbReference type="AlphaFoldDB" id="A0AA88MZ03"/>
<sequence length="376" mass="42106">MNLRKLTRLLLLWITLYLQTPDGSVITVNHDLSDTNSKINLEEKWSTFQIKPKFTVSVVLGNTTELQCRNKSSDGLVLWWQTPFGSFGERYKFSDKDPIETSNGNLRIPKVTLSHTGLYSCLLVDSRGTTVIPYRVNVLNENTPKTRTRTRTARDAETSGIHYTHFIAAVSSSVLVTFMGAFTIGAFSRPYVITCLQRTRTRMRPKQTSPRDTTRVSRLRTVFFQRNPNSEEDTVHFAPESSASTKAAANMKTDQDENQNGAHHEGGSVSSDVGNDIINTSNGKAGDEADQQKGQEGQEHKAGLGSEQPKRISRVIKLYNYDEDGNRYNHIKEQEVKPTPRQRVASLTRLQSIMNEAETRDFSSSGISAGPDDTKI</sequence>
<feature type="region of interest" description="Disordered" evidence="1">
    <location>
        <begin position="200"/>
        <end position="309"/>
    </location>
</feature>
<proteinExistence type="predicted"/>
<dbReference type="SUPFAM" id="SSF48726">
    <property type="entry name" value="Immunoglobulin"/>
    <property type="match status" value="1"/>
</dbReference>
<dbReference type="EMBL" id="JAVHJS010000009">
    <property type="protein sequence ID" value="KAK2848268.1"/>
    <property type="molecule type" value="Genomic_DNA"/>
</dbReference>
<evidence type="ECO:0000313" key="5">
    <source>
        <dbReference type="Proteomes" id="UP001187315"/>
    </source>
</evidence>
<name>A0AA88MZ03_TACVA</name>
<dbReference type="InterPro" id="IPR007110">
    <property type="entry name" value="Ig-like_dom"/>
</dbReference>
<dbReference type="Gene3D" id="2.60.40.10">
    <property type="entry name" value="Immunoglobulins"/>
    <property type="match status" value="1"/>
</dbReference>
<evidence type="ECO:0000259" key="3">
    <source>
        <dbReference type="PROSITE" id="PS50835"/>
    </source>
</evidence>
<dbReference type="SMART" id="SM00409">
    <property type="entry name" value="IG"/>
    <property type="match status" value="1"/>
</dbReference>
<organism evidence="4 5">
    <name type="scientific">Tachysurus vachellii</name>
    <name type="common">Darkbarbel catfish</name>
    <name type="synonym">Pelteobagrus vachellii</name>
    <dbReference type="NCBI Taxonomy" id="175792"/>
    <lineage>
        <taxon>Eukaryota</taxon>
        <taxon>Metazoa</taxon>
        <taxon>Chordata</taxon>
        <taxon>Craniata</taxon>
        <taxon>Vertebrata</taxon>
        <taxon>Euteleostomi</taxon>
        <taxon>Actinopterygii</taxon>
        <taxon>Neopterygii</taxon>
        <taxon>Teleostei</taxon>
        <taxon>Ostariophysi</taxon>
        <taxon>Siluriformes</taxon>
        <taxon>Bagridae</taxon>
        <taxon>Tachysurus</taxon>
    </lineage>
</organism>
<feature type="signal peptide" evidence="2">
    <location>
        <begin position="1"/>
        <end position="23"/>
    </location>
</feature>
<dbReference type="PROSITE" id="PS50835">
    <property type="entry name" value="IG_LIKE"/>
    <property type="match status" value="1"/>
</dbReference>
<keyword evidence="2" id="KW-0732">Signal</keyword>
<evidence type="ECO:0000313" key="4">
    <source>
        <dbReference type="EMBL" id="KAK2848268.1"/>
    </source>
</evidence>
<dbReference type="InterPro" id="IPR036179">
    <property type="entry name" value="Ig-like_dom_sf"/>
</dbReference>
<evidence type="ECO:0000256" key="1">
    <source>
        <dbReference type="SAM" id="MobiDB-lite"/>
    </source>
</evidence>
<feature type="compositionally biased region" description="Polar residues" evidence="1">
    <location>
        <begin position="268"/>
        <end position="283"/>
    </location>
</feature>
<gene>
    <name evidence="4" type="ORF">Q7C36_009950</name>
</gene>
<comment type="caution">
    <text evidence="4">The sequence shown here is derived from an EMBL/GenBank/DDBJ whole genome shotgun (WGS) entry which is preliminary data.</text>
</comment>
<feature type="region of interest" description="Disordered" evidence="1">
    <location>
        <begin position="355"/>
        <end position="376"/>
    </location>
</feature>
<feature type="domain" description="Ig-like" evidence="3">
    <location>
        <begin position="52"/>
        <end position="137"/>
    </location>
</feature>